<accession>A0A2H0KT56</accession>
<gene>
    <name evidence="1" type="ORF">COV84_01660</name>
</gene>
<protein>
    <submittedName>
        <fullName evidence="1">Uncharacterized protein</fullName>
    </submittedName>
</protein>
<sequence length="88" mass="9643">MVSDAPSEERGGLASKIFLAGENFTLLKIIYRDSSAFFGGDTRARLISLKSPEKLSGGFLICPPSLSKMRAMDGRADEKILTLLPKYF</sequence>
<proteinExistence type="predicted"/>
<dbReference type="AlphaFoldDB" id="A0A2H0KT56"/>
<evidence type="ECO:0000313" key="1">
    <source>
        <dbReference type="EMBL" id="PIQ75343.1"/>
    </source>
</evidence>
<evidence type="ECO:0000313" key="2">
    <source>
        <dbReference type="Proteomes" id="UP000229317"/>
    </source>
</evidence>
<comment type="caution">
    <text evidence="1">The sequence shown here is derived from an EMBL/GenBank/DDBJ whole genome shotgun (WGS) entry which is preliminary data.</text>
</comment>
<dbReference type="Proteomes" id="UP000229317">
    <property type="component" value="Unassembled WGS sequence"/>
</dbReference>
<reference evidence="1 2" key="1">
    <citation type="submission" date="2017-09" db="EMBL/GenBank/DDBJ databases">
        <title>Depth-based differentiation of microbial function through sediment-hosted aquifers and enrichment of novel symbionts in the deep terrestrial subsurface.</title>
        <authorList>
            <person name="Probst A.J."/>
            <person name="Ladd B."/>
            <person name="Jarett J.K."/>
            <person name="Geller-Mcgrath D.E."/>
            <person name="Sieber C.M."/>
            <person name="Emerson J.B."/>
            <person name="Anantharaman K."/>
            <person name="Thomas B.C."/>
            <person name="Malmstrom R."/>
            <person name="Stieglmeier M."/>
            <person name="Klingl A."/>
            <person name="Woyke T."/>
            <person name="Ryan C.M."/>
            <person name="Banfield J.F."/>
        </authorList>
    </citation>
    <scope>NUCLEOTIDE SEQUENCE [LARGE SCALE GENOMIC DNA]</scope>
    <source>
        <strain evidence="1">CG11_big_fil_rev_8_21_14_0_20_40_15</strain>
    </source>
</reference>
<dbReference type="EMBL" id="PCVO01000025">
    <property type="protein sequence ID" value="PIQ75343.1"/>
    <property type="molecule type" value="Genomic_DNA"/>
</dbReference>
<organism evidence="1 2">
    <name type="scientific">Candidatus Portnoybacteria bacterium CG11_big_fil_rev_8_21_14_0_20_40_15</name>
    <dbReference type="NCBI Taxonomy" id="1974817"/>
    <lineage>
        <taxon>Bacteria</taxon>
        <taxon>Candidatus Portnoyibacteriota</taxon>
    </lineage>
</organism>
<name>A0A2H0KT56_9BACT</name>